<feature type="non-terminal residue" evidence="1">
    <location>
        <position position="270"/>
    </location>
</feature>
<gene>
    <name evidence="1" type="ORF">S01H1_35692</name>
</gene>
<dbReference type="EMBL" id="BARS01022313">
    <property type="protein sequence ID" value="GAG13075.1"/>
    <property type="molecule type" value="Genomic_DNA"/>
</dbReference>
<reference evidence="1" key="1">
    <citation type="journal article" date="2014" name="Front. Microbiol.">
        <title>High frequency of phylogenetically diverse reductive dehalogenase-homologous genes in deep subseafloor sedimentary metagenomes.</title>
        <authorList>
            <person name="Kawai M."/>
            <person name="Futagami T."/>
            <person name="Toyoda A."/>
            <person name="Takaki Y."/>
            <person name="Nishi S."/>
            <person name="Hori S."/>
            <person name="Arai W."/>
            <person name="Tsubouchi T."/>
            <person name="Morono Y."/>
            <person name="Uchiyama I."/>
            <person name="Ito T."/>
            <person name="Fujiyama A."/>
            <person name="Inagaki F."/>
            <person name="Takami H."/>
        </authorList>
    </citation>
    <scope>NUCLEOTIDE SEQUENCE</scope>
    <source>
        <strain evidence="1">Expedition CK06-06</strain>
    </source>
</reference>
<feature type="non-terminal residue" evidence="1">
    <location>
        <position position="1"/>
    </location>
</feature>
<organism evidence="1">
    <name type="scientific">marine sediment metagenome</name>
    <dbReference type="NCBI Taxonomy" id="412755"/>
    <lineage>
        <taxon>unclassified sequences</taxon>
        <taxon>metagenomes</taxon>
        <taxon>ecological metagenomes</taxon>
    </lineage>
</organism>
<proteinExistence type="predicted"/>
<accession>X0V4Q0</accession>
<sequence length="270" mass="30448">GNKANSSAITITLYGTLIFLASPAENYISSLNDIDFTFTFSSESDILNCSLYLDDILKQNDESSLQGLYITFEVEDIADKKDIVWKVECIDPDDSSINASSSRLLTVDTTPPTWSDNSTSRPSGSEYDEERMQFNITFTDNIEMYSVVIENNFTGTWRSDTMTCTGTAQKDCFYSVTVPIGDYSYRFTGEDTAGWTNTTHYFDYSVIRGTGNFILFLDDQDSDIWVNRGHNVDIYVDFIEPEAGTSYIYEDGVYMASCSSAEGCHRYKVY</sequence>
<evidence type="ECO:0000313" key="1">
    <source>
        <dbReference type="EMBL" id="GAG13075.1"/>
    </source>
</evidence>
<comment type="caution">
    <text evidence="1">The sequence shown here is derived from an EMBL/GenBank/DDBJ whole genome shotgun (WGS) entry which is preliminary data.</text>
</comment>
<name>X0V4Q0_9ZZZZ</name>
<protein>
    <submittedName>
        <fullName evidence="1">Uncharacterized protein</fullName>
    </submittedName>
</protein>
<dbReference type="AlphaFoldDB" id="X0V4Q0"/>